<protein>
    <submittedName>
        <fullName evidence="1">Uncharacterized protein</fullName>
    </submittedName>
</protein>
<evidence type="ECO:0000313" key="1">
    <source>
        <dbReference type="EMBL" id="CAA9417992.1"/>
    </source>
</evidence>
<organism evidence="1">
    <name type="scientific">uncultured Leptolyngbya sp</name>
    <dbReference type="NCBI Taxonomy" id="332963"/>
    <lineage>
        <taxon>Bacteria</taxon>
        <taxon>Bacillati</taxon>
        <taxon>Cyanobacteriota</taxon>
        <taxon>Cyanophyceae</taxon>
        <taxon>Leptolyngbyales</taxon>
        <taxon>Leptolyngbyaceae</taxon>
        <taxon>Leptolyngbya group</taxon>
        <taxon>Leptolyngbya</taxon>
        <taxon>environmental samples</taxon>
    </lineage>
</organism>
<dbReference type="EMBL" id="CADCTY010002341">
    <property type="protein sequence ID" value="CAA9417992.1"/>
    <property type="molecule type" value="Genomic_DNA"/>
</dbReference>
<dbReference type="AlphaFoldDB" id="A0A6J4PP75"/>
<accession>A0A6J4PP75</accession>
<gene>
    <name evidence="1" type="ORF">AVDCRST_MAG94-6812</name>
</gene>
<sequence length="34" mass="3511">MALGVPAAALHTGVKPRLLSNTMRATGKNKHGLV</sequence>
<reference evidence="1" key="1">
    <citation type="submission" date="2020-02" db="EMBL/GenBank/DDBJ databases">
        <authorList>
            <person name="Meier V. D."/>
        </authorList>
    </citation>
    <scope>NUCLEOTIDE SEQUENCE</scope>
    <source>
        <strain evidence="1">AVDCRST_MAG94</strain>
    </source>
</reference>
<name>A0A6J4PP75_9CYAN</name>
<proteinExistence type="predicted"/>